<organism evidence="2 3">
    <name type="scientific">Gryllotalpicola protaetiae</name>
    <dbReference type="NCBI Taxonomy" id="2419771"/>
    <lineage>
        <taxon>Bacteria</taxon>
        <taxon>Bacillati</taxon>
        <taxon>Actinomycetota</taxon>
        <taxon>Actinomycetes</taxon>
        <taxon>Micrococcales</taxon>
        <taxon>Microbacteriaceae</taxon>
        <taxon>Gryllotalpicola</taxon>
    </lineage>
</organism>
<dbReference type="Gene3D" id="3.60.15.10">
    <property type="entry name" value="Ribonuclease Z/Hydroxyacylglutathione hydrolase-like"/>
    <property type="match status" value="1"/>
</dbReference>
<keyword evidence="2" id="KW-0378">Hydrolase</keyword>
<dbReference type="InterPro" id="IPR036866">
    <property type="entry name" value="RibonucZ/Hydroxyglut_hydro"/>
</dbReference>
<sequence length="238" mass="25107">MEIVPGIHRIGNDLIAVHFIVTDAGVTVVDTGLSGHYRGLKRELTAAGLSLADVRGVVLTHGDGDHTGFAERIRTEANAPVYVHEGDVARAAGLEKTSPGWGHWRLGPMVQFLGYSMAMGGFRTQPLRDAVAVRDGDRPSLPGDPQIVALPGHSPGSVAVYFPAFRAVFVGDALTTRDVLTAASGPRPSPFTDEPAEAAASLERLLDLDIELVVPGHGAPWHGSAAELVRRYRASAAA</sequence>
<evidence type="ECO:0000313" key="2">
    <source>
        <dbReference type="EMBL" id="AYG02634.1"/>
    </source>
</evidence>
<proteinExistence type="predicted"/>
<dbReference type="OrthoDB" id="2971563at2"/>
<keyword evidence="3" id="KW-1185">Reference proteome</keyword>
<name>A0A387BKE5_9MICO</name>
<accession>A0A387BKE5</accession>
<reference evidence="2 3" key="1">
    <citation type="submission" date="2018-09" db="EMBL/GenBank/DDBJ databases">
        <title>Genome sequencing of strain 2DFW10M-5.</title>
        <authorList>
            <person name="Heo J."/>
            <person name="Kim S.-J."/>
            <person name="Kwon S.-W."/>
        </authorList>
    </citation>
    <scope>NUCLEOTIDE SEQUENCE [LARGE SCALE GENOMIC DNA]</scope>
    <source>
        <strain evidence="2 3">2DFW10M-5</strain>
    </source>
</reference>
<dbReference type="SUPFAM" id="SSF56281">
    <property type="entry name" value="Metallo-hydrolase/oxidoreductase"/>
    <property type="match status" value="1"/>
</dbReference>
<evidence type="ECO:0000313" key="3">
    <source>
        <dbReference type="Proteomes" id="UP000275069"/>
    </source>
</evidence>
<dbReference type="EMBL" id="CP032624">
    <property type="protein sequence ID" value="AYG02634.1"/>
    <property type="molecule type" value="Genomic_DNA"/>
</dbReference>
<dbReference type="AlphaFoldDB" id="A0A387BKE5"/>
<dbReference type="RefSeq" id="WP_120788168.1">
    <property type="nucleotide sequence ID" value="NZ_CP032624.1"/>
</dbReference>
<dbReference type="InterPro" id="IPR001279">
    <property type="entry name" value="Metallo-B-lactamas"/>
</dbReference>
<dbReference type="SMART" id="SM00849">
    <property type="entry name" value="Lactamase_B"/>
    <property type="match status" value="1"/>
</dbReference>
<dbReference type="PANTHER" id="PTHR42951:SF17">
    <property type="entry name" value="METALLO-BETA-LACTAMASE DOMAIN-CONTAINING PROTEIN"/>
    <property type="match status" value="1"/>
</dbReference>
<protein>
    <submittedName>
        <fullName evidence="2">MBL fold metallo-hydrolase</fullName>
    </submittedName>
</protein>
<dbReference type="KEGG" id="gry:D7I44_03240"/>
<dbReference type="CDD" id="cd07721">
    <property type="entry name" value="yflN-like_MBL-fold"/>
    <property type="match status" value="1"/>
</dbReference>
<dbReference type="InterPro" id="IPR050855">
    <property type="entry name" value="NDM-1-like"/>
</dbReference>
<feature type="domain" description="Metallo-beta-lactamase" evidence="1">
    <location>
        <begin position="14"/>
        <end position="217"/>
    </location>
</feature>
<gene>
    <name evidence="2" type="ORF">D7I44_03240</name>
</gene>
<dbReference type="Proteomes" id="UP000275069">
    <property type="component" value="Chromosome"/>
</dbReference>
<evidence type="ECO:0000259" key="1">
    <source>
        <dbReference type="SMART" id="SM00849"/>
    </source>
</evidence>
<dbReference type="GO" id="GO:0016787">
    <property type="term" value="F:hydrolase activity"/>
    <property type="evidence" value="ECO:0007669"/>
    <property type="project" value="UniProtKB-KW"/>
</dbReference>
<dbReference type="Pfam" id="PF00753">
    <property type="entry name" value="Lactamase_B"/>
    <property type="match status" value="1"/>
</dbReference>
<dbReference type="PANTHER" id="PTHR42951">
    <property type="entry name" value="METALLO-BETA-LACTAMASE DOMAIN-CONTAINING"/>
    <property type="match status" value="1"/>
</dbReference>